<sequence>MANAGRVKPVIRGRMKFMTIRNTKLAFTVAIGAFFVQACAAQDASTDEKDRPELRVRQGDVRSSASSLAANCTRQITIQDELESANPGDVVCFQSSMKKSRLKITKGGTPDAPIVYSGENANVDGITIEASNVIVQNYTLVKPNAPGIWAEGNNITLQNNTIVNPVNGDGDGIRFFGNDIKILHNTVRGTSNRYGHADCMQTYASDTPPSRNVLIEGNRCEKIDNMCLMAEGPNDGEGDGRGHSDHFTIRNNFCETLKASQTLMFEDIQYATITGNEFAGSPTKAIGLAIKSTFATVSGNIVSPDIDYEVGIDSSSKKGYQGPPPGGKP</sequence>
<feature type="signal peptide" evidence="1">
    <location>
        <begin position="1"/>
        <end position="40"/>
    </location>
</feature>
<proteinExistence type="predicted"/>
<dbReference type="InterPro" id="IPR011050">
    <property type="entry name" value="Pectin_lyase_fold/virulence"/>
</dbReference>
<gene>
    <name evidence="2" type="ORF">LZC94_01990</name>
</gene>
<accession>A0ABZ2M209</accession>
<name>A0ABZ2M209_9BACT</name>
<feature type="chain" id="PRO_5046252830" evidence="1">
    <location>
        <begin position="41"/>
        <end position="329"/>
    </location>
</feature>
<reference evidence="2 3" key="1">
    <citation type="submission" date="2021-12" db="EMBL/GenBank/DDBJ databases">
        <title>Discovery of the Pendulisporaceae a myxobacterial family with distinct sporulation behavior and unique specialized metabolism.</title>
        <authorList>
            <person name="Garcia R."/>
            <person name="Popoff A."/>
            <person name="Bader C.D."/>
            <person name="Loehr J."/>
            <person name="Walesch S."/>
            <person name="Walt C."/>
            <person name="Boldt J."/>
            <person name="Bunk B."/>
            <person name="Haeckl F.J.F.P.J."/>
            <person name="Gunesch A.P."/>
            <person name="Birkelbach J."/>
            <person name="Nuebel U."/>
            <person name="Pietschmann T."/>
            <person name="Bach T."/>
            <person name="Mueller R."/>
        </authorList>
    </citation>
    <scope>NUCLEOTIDE SEQUENCE [LARGE SCALE GENOMIC DNA]</scope>
    <source>
        <strain evidence="2 3">MSr11954</strain>
    </source>
</reference>
<protein>
    <submittedName>
        <fullName evidence="2">Right-handed parallel beta-helix repeat-containing protein</fullName>
    </submittedName>
</protein>
<organism evidence="2 3">
    <name type="scientific">Pendulispora albinea</name>
    <dbReference type="NCBI Taxonomy" id="2741071"/>
    <lineage>
        <taxon>Bacteria</taxon>
        <taxon>Pseudomonadati</taxon>
        <taxon>Myxococcota</taxon>
        <taxon>Myxococcia</taxon>
        <taxon>Myxococcales</taxon>
        <taxon>Sorangiineae</taxon>
        <taxon>Pendulisporaceae</taxon>
        <taxon>Pendulispora</taxon>
    </lineage>
</organism>
<dbReference type="InterPro" id="IPR012334">
    <property type="entry name" value="Pectin_lyas_fold"/>
</dbReference>
<keyword evidence="1" id="KW-0732">Signal</keyword>
<dbReference type="RefSeq" id="WP_394825681.1">
    <property type="nucleotide sequence ID" value="NZ_CP089984.1"/>
</dbReference>
<dbReference type="SUPFAM" id="SSF51126">
    <property type="entry name" value="Pectin lyase-like"/>
    <property type="match status" value="1"/>
</dbReference>
<dbReference type="Gene3D" id="2.160.20.10">
    <property type="entry name" value="Single-stranded right-handed beta-helix, Pectin lyase-like"/>
    <property type="match status" value="1"/>
</dbReference>
<evidence type="ECO:0000313" key="2">
    <source>
        <dbReference type="EMBL" id="WXB16051.1"/>
    </source>
</evidence>
<dbReference type="Proteomes" id="UP001370348">
    <property type="component" value="Chromosome"/>
</dbReference>
<dbReference type="EMBL" id="CP089984">
    <property type="protein sequence ID" value="WXB16051.1"/>
    <property type="molecule type" value="Genomic_DNA"/>
</dbReference>
<evidence type="ECO:0000313" key="3">
    <source>
        <dbReference type="Proteomes" id="UP001370348"/>
    </source>
</evidence>
<evidence type="ECO:0000256" key="1">
    <source>
        <dbReference type="SAM" id="SignalP"/>
    </source>
</evidence>
<keyword evidence="3" id="KW-1185">Reference proteome</keyword>